<comment type="caution">
    <text evidence="12">The sequence shown here is derived from an EMBL/GenBank/DDBJ whole genome shotgun (WGS) entry which is preliminary data.</text>
</comment>
<evidence type="ECO:0000256" key="4">
    <source>
        <dbReference type="ARBA" id="ARBA00022640"/>
    </source>
</evidence>
<accession>A0AAN8VJL2</accession>
<evidence type="ECO:0000256" key="1">
    <source>
        <dbReference type="ARBA" id="ARBA00001973"/>
    </source>
</evidence>
<dbReference type="InterPro" id="IPR024134">
    <property type="entry name" value="SOD_Cu/Zn_/chaperone"/>
</dbReference>
<dbReference type="CDD" id="cd00371">
    <property type="entry name" value="HMA"/>
    <property type="match status" value="1"/>
</dbReference>
<evidence type="ECO:0000256" key="9">
    <source>
        <dbReference type="ARBA" id="ARBA00025798"/>
    </source>
</evidence>
<keyword evidence="7" id="KW-0186">Copper</keyword>
<comment type="cofactor">
    <cofactor evidence="1">
        <name>Cu(2+)</name>
        <dbReference type="ChEBI" id="CHEBI:29036"/>
    </cofactor>
</comment>
<keyword evidence="13" id="KW-1185">Reference proteome</keyword>
<gene>
    <name evidence="12" type="ORF">RJ641_035440</name>
</gene>
<keyword evidence="5" id="KW-0479">Metal-binding</keyword>
<dbReference type="FunFam" id="2.60.40.200:FF:000006">
    <property type="entry name" value="Copper chaperone for superoxide dismutase"/>
    <property type="match status" value="1"/>
</dbReference>
<dbReference type="SUPFAM" id="SSF49329">
    <property type="entry name" value="Cu,Zn superoxide dismutase-like"/>
    <property type="match status" value="1"/>
</dbReference>
<protein>
    <recommendedName>
        <fullName evidence="10">Superoxide dismutase copper chaperone</fullName>
    </recommendedName>
</protein>
<keyword evidence="4" id="KW-0934">Plastid</keyword>
<dbReference type="Pfam" id="PF00403">
    <property type="entry name" value="HMA"/>
    <property type="match status" value="1"/>
</dbReference>
<dbReference type="SUPFAM" id="SSF55008">
    <property type="entry name" value="HMA, heavy metal-associated domain"/>
    <property type="match status" value="1"/>
</dbReference>
<evidence type="ECO:0000256" key="3">
    <source>
        <dbReference type="ARBA" id="ARBA00022528"/>
    </source>
</evidence>
<evidence type="ECO:0000259" key="11">
    <source>
        <dbReference type="PROSITE" id="PS50846"/>
    </source>
</evidence>
<dbReference type="Gene3D" id="2.60.40.200">
    <property type="entry name" value="Superoxide dismutase, copper/zinc binding domain"/>
    <property type="match status" value="1"/>
</dbReference>
<evidence type="ECO:0000313" key="13">
    <source>
        <dbReference type="Proteomes" id="UP001370490"/>
    </source>
</evidence>
<dbReference type="InterPro" id="IPR036163">
    <property type="entry name" value="HMA_dom_sf"/>
</dbReference>
<comment type="similarity">
    <text evidence="9">In the C-terminal section; belongs to the Cu-Zn superoxide dismutase family.</text>
</comment>
<dbReference type="InterPro" id="IPR001424">
    <property type="entry name" value="SOD_Cu_Zn_dom"/>
</dbReference>
<evidence type="ECO:0000313" key="12">
    <source>
        <dbReference type="EMBL" id="KAK6935285.1"/>
    </source>
</evidence>
<sequence>MAFLRSLATSTTTIAAASAIPAAFAFASLSFSSPSPSSSQFSKTLTVSSFASASFLKSDCVGLVKSFSPTPAAVQMDTPSIESKNSASQDKDVLPELLTEFMVDMSCEGCVKAVKNKLETVNGIKNVEVDLENQVVRILGSTPVKVMNEALEQTGRKARLIGQGVPEDFLVSAAVAEFKGPDTFGVVRLAQVSMELARIEANFSGLPPGKHGWSINEFGDLTNGAASTGKVFNPTIQGTAEKPLGDLGTLDVNDGGQAFYSGAKQKLRVADLIGRSIVVYGTEDKSDPGVAAAVIARSAGVGENYKKICTCDGTVIWESTNADFVTSKV</sequence>
<comment type="subcellular location">
    <subcellularLocation>
        <location evidence="2">Plastid</location>
        <location evidence="2">Chloroplast</location>
    </subcellularLocation>
</comment>
<dbReference type="Proteomes" id="UP001370490">
    <property type="component" value="Unassembled WGS sequence"/>
</dbReference>
<dbReference type="InterPro" id="IPR006121">
    <property type="entry name" value="HMA_dom"/>
</dbReference>
<dbReference type="PROSITE" id="PS50846">
    <property type="entry name" value="HMA_2"/>
    <property type="match status" value="1"/>
</dbReference>
<organism evidence="12 13">
    <name type="scientific">Dillenia turbinata</name>
    <dbReference type="NCBI Taxonomy" id="194707"/>
    <lineage>
        <taxon>Eukaryota</taxon>
        <taxon>Viridiplantae</taxon>
        <taxon>Streptophyta</taxon>
        <taxon>Embryophyta</taxon>
        <taxon>Tracheophyta</taxon>
        <taxon>Spermatophyta</taxon>
        <taxon>Magnoliopsida</taxon>
        <taxon>eudicotyledons</taxon>
        <taxon>Gunneridae</taxon>
        <taxon>Pentapetalae</taxon>
        <taxon>Dilleniales</taxon>
        <taxon>Dilleniaceae</taxon>
        <taxon>Dillenia</taxon>
    </lineage>
</organism>
<dbReference type="Gene3D" id="3.30.70.100">
    <property type="match status" value="1"/>
</dbReference>
<evidence type="ECO:0000256" key="2">
    <source>
        <dbReference type="ARBA" id="ARBA00004229"/>
    </source>
</evidence>
<dbReference type="PANTHER" id="PTHR10003">
    <property type="entry name" value="SUPEROXIDE DISMUTASE CU-ZN -RELATED"/>
    <property type="match status" value="1"/>
</dbReference>
<dbReference type="AlphaFoldDB" id="A0AAN8VJL2"/>
<dbReference type="GO" id="GO:0005507">
    <property type="term" value="F:copper ion binding"/>
    <property type="evidence" value="ECO:0007669"/>
    <property type="project" value="InterPro"/>
</dbReference>
<reference evidence="12 13" key="1">
    <citation type="submission" date="2023-12" db="EMBL/GenBank/DDBJ databases">
        <title>A high-quality genome assembly for Dillenia turbinata (Dilleniales).</title>
        <authorList>
            <person name="Chanderbali A."/>
        </authorList>
    </citation>
    <scope>NUCLEOTIDE SEQUENCE [LARGE SCALE GENOMIC DNA]</scope>
    <source>
        <strain evidence="12">LSX21</strain>
        <tissue evidence="12">Leaf</tissue>
    </source>
</reference>
<evidence type="ECO:0000256" key="7">
    <source>
        <dbReference type="ARBA" id="ARBA00023008"/>
    </source>
</evidence>
<dbReference type="FunFam" id="3.30.70.100:FF:000042">
    <property type="entry name" value="Copper chaperone for superoxide dismutase"/>
    <property type="match status" value="1"/>
</dbReference>
<dbReference type="EMBL" id="JBAMMX010000008">
    <property type="protein sequence ID" value="KAK6935285.1"/>
    <property type="molecule type" value="Genomic_DNA"/>
</dbReference>
<dbReference type="Pfam" id="PF00080">
    <property type="entry name" value="Sod_Cu"/>
    <property type="match status" value="1"/>
</dbReference>
<evidence type="ECO:0000256" key="10">
    <source>
        <dbReference type="ARBA" id="ARBA00032899"/>
    </source>
</evidence>
<dbReference type="InterPro" id="IPR036423">
    <property type="entry name" value="SOD-like_Cu/Zn_dom_sf"/>
</dbReference>
<dbReference type="GO" id="GO:0009507">
    <property type="term" value="C:chloroplast"/>
    <property type="evidence" value="ECO:0007669"/>
    <property type="project" value="UniProtKB-SubCell"/>
</dbReference>
<feature type="domain" description="HMA" evidence="11">
    <location>
        <begin position="96"/>
        <end position="159"/>
    </location>
</feature>
<keyword evidence="3" id="KW-0150">Chloroplast</keyword>
<evidence type="ECO:0000256" key="5">
    <source>
        <dbReference type="ARBA" id="ARBA00022723"/>
    </source>
</evidence>
<proteinExistence type="inferred from homology"/>
<evidence type="ECO:0000256" key="6">
    <source>
        <dbReference type="ARBA" id="ARBA00022946"/>
    </source>
</evidence>
<keyword evidence="8" id="KW-0143">Chaperone</keyword>
<keyword evidence="6" id="KW-0809">Transit peptide</keyword>
<evidence type="ECO:0000256" key="8">
    <source>
        <dbReference type="ARBA" id="ARBA00023186"/>
    </source>
</evidence>
<dbReference type="GO" id="GO:0006801">
    <property type="term" value="P:superoxide metabolic process"/>
    <property type="evidence" value="ECO:0007669"/>
    <property type="project" value="InterPro"/>
</dbReference>
<name>A0AAN8VJL2_9MAGN</name>